<sequence length="78" mass="8857">MNKRERSRTGSYGTESLESGTTERECEVKPRTFRSQEAARQPELKRWPGPVGSAETRYAEDALEQDDENADDDYASDV</sequence>
<accession>A0A9W7T2E8</accession>
<dbReference type="EMBL" id="RIBY02000002">
    <property type="protein sequence ID" value="KAH9845725.1"/>
    <property type="molecule type" value="Genomic_DNA"/>
</dbReference>
<evidence type="ECO:0000313" key="2">
    <source>
        <dbReference type="EMBL" id="KAH9845725.1"/>
    </source>
</evidence>
<name>A0A9W7T2E8_9PEZI</name>
<reference evidence="2 3" key="1">
    <citation type="journal article" date="2018" name="IMA Fungus">
        <title>IMA Genome-F 10: Nine draft genome sequences of Claviceps purpurea s.lat., including C. arundinis, C. humidiphila, and C. cf. spartinae, pseudomolecules for the pitch canker pathogen Fusarium circinatum, draft genome of Davidsoniella eucalypti, Grosmannia galeiformis, Quambalaria eucalypti, and Teratosphaeria destructans.</title>
        <authorList>
            <person name="Wingfield B.D."/>
            <person name="Liu M."/>
            <person name="Nguyen H.D."/>
            <person name="Lane F.A."/>
            <person name="Morgan S.W."/>
            <person name="De Vos L."/>
            <person name="Wilken P.M."/>
            <person name="Duong T.A."/>
            <person name="Aylward J."/>
            <person name="Coetzee M.P."/>
            <person name="Dadej K."/>
            <person name="De Beer Z.W."/>
            <person name="Findlay W."/>
            <person name="Havenga M."/>
            <person name="Kolarik M."/>
            <person name="Menzies J.G."/>
            <person name="Naidoo K."/>
            <person name="Pochopski O."/>
            <person name="Shoukouhi P."/>
            <person name="Santana Q.C."/>
            <person name="Seifert K.A."/>
            <person name="Soal N."/>
            <person name="Steenkamp E.T."/>
            <person name="Tatham C.T."/>
            <person name="van der Nest M.A."/>
            <person name="Wingfield M.J."/>
        </authorList>
    </citation>
    <scope>NUCLEOTIDE SEQUENCE [LARGE SCALE GENOMIC DNA]</scope>
    <source>
        <strain evidence="2">CMW44962</strain>
    </source>
</reference>
<keyword evidence="3" id="KW-1185">Reference proteome</keyword>
<protein>
    <submittedName>
        <fullName evidence="2">Uncharacterized protein</fullName>
    </submittedName>
</protein>
<organism evidence="2 3">
    <name type="scientific">Teratosphaeria destructans</name>
    <dbReference type="NCBI Taxonomy" id="418781"/>
    <lineage>
        <taxon>Eukaryota</taxon>
        <taxon>Fungi</taxon>
        <taxon>Dikarya</taxon>
        <taxon>Ascomycota</taxon>
        <taxon>Pezizomycotina</taxon>
        <taxon>Dothideomycetes</taxon>
        <taxon>Dothideomycetidae</taxon>
        <taxon>Mycosphaerellales</taxon>
        <taxon>Teratosphaeriaceae</taxon>
        <taxon>Teratosphaeria</taxon>
    </lineage>
</organism>
<proteinExistence type="predicted"/>
<dbReference type="Proteomes" id="UP001138500">
    <property type="component" value="Unassembled WGS sequence"/>
</dbReference>
<comment type="caution">
    <text evidence="2">The sequence shown here is derived from an EMBL/GenBank/DDBJ whole genome shotgun (WGS) entry which is preliminary data.</text>
</comment>
<gene>
    <name evidence="2" type="ORF">Tdes44962_MAKER01156</name>
</gene>
<feature type="compositionally biased region" description="Acidic residues" evidence="1">
    <location>
        <begin position="61"/>
        <end position="78"/>
    </location>
</feature>
<evidence type="ECO:0000256" key="1">
    <source>
        <dbReference type="SAM" id="MobiDB-lite"/>
    </source>
</evidence>
<evidence type="ECO:0000313" key="3">
    <source>
        <dbReference type="Proteomes" id="UP001138500"/>
    </source>
</evidence>
<feature type="compositionally biased region" description="Polar residues" evidence="1">
    <location>
        <begin position="9"/>
        <end position="20"/>
    </location>
</feature>
<reference evidence="2 3" key="2">
    <citation type="journal article" date="2021" name="Curr. Genet.">
        <title>Genetic response to nitrogen starvation in the aggressive Eucalyptus foliar pathogen Teratosphaeria destructans.</title>
        <authorList>
            <person name="Havenga M."/>
            <person name="Wingfield B.D."/>
            <person name="Wingfield M.J."/>
            <person name="Dreyer L.L."/>
            <person name="Roets F."/>
            <person name="Aylward J."/>
        </authorList>
    </citation>
    <scope>NUCLEOTIDE SEQUENCE [LARGE SCALE GENOMIC DNA]</scope>
    <source>
        <strain evidence="2">CMW44962</strain>
    </source>
</reference>
<feature type="region of interest" description="Disordered" evidence="1">
    <location>
        <begin position="1"/>
        <end position="78"/>
    </location>
</feature>
<feature type="compositionally biased region" description="Basic and acidic residues" evidence="1">
    <location>
        <begin position="21"/>
        <end position="30"/>
    </location>
</feature>
<dbReference type="AlphaFoldDB" id="A0A9W7T2E8"/>